<evidence type="ECO:0000259" key="8">
    <source>
        <dbReference type="PROSITE" id="PS52035"/>
    </source>
</evidence>
<evidence type="ECO:0000256" key="6">
    <source>
        <dbReference type="ARBA" id="ARBA00023049"/>
    </source>
</evidence>
<evidence type="ECO:0000256" key="1">
    <source>
        <dbReference type="ARBA" id="ARBA00001947"/>
    </source>
</evidence>
<dbReference type="Proteomes" id="UP000679247">
    <property type="component" value="Chromosome"/>
</dbReference>
<dbReference type="SMART" id="SM00631">
    <property type="entry name" value="Zn_pept"/>
    <property type="match status" value="1"/>
</dbReference>
<proteinExistence type="inferred from homology"/>
<comment type="cofactor">
    <cofactor evidence="1">
        <name>Zn(2+)</name>
        <dbReference type="ChEBI" id="CHEBI:29105"/>
    </cofactor>
</comment>
<evidence type="ECO:0000256" key="3">
    <source>
        <dbReference type="ARBA" id="ARBA00022670"/>
    </source>
</evidence>
<keyword evidence="3" id="KW-0645">Protease</keyword>
<evidence type="ECO:0000256" key="2">
    <source>
        <dbReference type="ARBA" id="ARBA00005988"/>
    </source>
</evidence>
<keyword evidence="6" id="KW-0482">Metalloprotease</keyword>
<evidence type="ECO:0000313" key="9">
    <source>
        <dbReference type="EMBL" id="QVY62725.1"/>
    </source>
</evidence>
<dbReference type="InterPro" id="IPR000834">
    <property type="entry name" value="Peptidase_M14"/>
</dbReference>
<keyword evidence="5" id="KW-0862">Zinc</keyword>
<gene>
    <name evidence="9" type="ORF">J1899_06655</name>
</gene>
<dbReference type="Gene3D" id="3.40.630.10">
    <property type="entry name" value="Zn peptidases"/>
    <property type="match status" value="1"/>
</dbReference>
<dbReference type="Pfam" id="PF00246">
    <property type="entry name" value="Peptidase_M14"/>
    <property type="match status" value="1"/>
</dbReference>
<accession>A0ABX8FFF7</accession>
<dbReference type="PANTHER" id="PTHR11705">
    <property type="entry name" value="PROTEASE FAMILY M14 CARBOXYPEPTIDASE A,B"/>
    <property type="match status" value="1"/>
</dbReference>
<evidence type="ECO:0000313" key="10">
    <source>
        <dbReference type="Proteomes" id="UP000679247"/>
    </source>
</evidence>
<keyword evidence="10" id="KW-1185">Reference proteome</keyword>
<organism evidence="9 10">
    <name type="scientific">Cytobacillus gottheilii</name>
    <dbReference type="NCBI Taxonomy" id="859144"/>
    <lineage>
        <taxon>Bacteria</taxon>
        <taxon>Bacillati</taxon>
        <taxon>Bacillota</taxon>
        <taxon>Bacilli</taxon>
        <taxon>Bacillales</taxon>
        <taxon>Bacillaceae</taxon>
        <taxon>Cytobacillus</taxon>
    </lineage>
</organism>
<name>A0ABX8FFF7_9BACI</name>
<dbReference type="PRINTS" id="PR00765">
    <property type="entry name" value="CRBOXYPTASEA"/>
</dbReference>
<comment type="similarity">
    <text evidence="2 7">Belongs to the peptidase M14 family.</text>
</comment>
<evidence type="ECO:0000256" key="5">
    <source>
        <dbReference type="ARBA" id="ARBA00022833"/>
    </source>
</evidence>
<dbReference type="RefSeq" id="WP_214478137.1">
    <property type="nucleotide sequence ID" value="NZ_CP071709.1"/>
</dbReference>
<evidence type="ECO:0000256" key="4">
    <source>
        <dbReference type="ARBA" id="ARBA00022801"/>
    </source>
</evidence>
<feature type="domain" description="Peptidase M14" evidence="8">
    <location>
        <begin position="29"/>
        <end position="322"/>
    </location>
</feature>
<sequence length="331" mass="37936">MKRIVLILFALFFLTGGIAAKAAIINPYVPYHYDILKQDLKKMKKQYRFIKVKKFGKSSFGRNLYAVRLGEGKQNILIVGSHHGREWLTTSLTMKMMEDYAYAYQRKKGIGGYSYSLLDEVSIWFIPMLNPDGVVLQQEGIDAFPKGFHARLLEMNDGRSDFTSWKANGIGIDLNRQYPSGWDELQTGSEKPSWQFYKGEHPIEAAEVKALVRFVNKINPELAVAYHSSGQEIFWDYHNDAHSARDRAIANEVAELTGYPLSEPSAEAVGGGFKDWFITEFRKPAMTIEICRLVEDRAPPISELYEEWERNQHVGILLANEARKMIEKENR</sequence>
<dbReference type="PANTHER" id="PTHR11705:SF143">
    <property type="entry name" value="SLL0236 PROTEIN"/>
    <property type="match status" value="1"/>
</dbReference>
<dbReference type="SUPFAM" id="SSF53187">
    <property type="entry name" value="Zn-dependent exopeptidases"/>
    <property type="match status" value="1"/>
</dbReference>
<reference evidence="9 10" key="1">
    <citation type="submission" date="2021-03" db="EMBL/GenBank/DDBJ databases">
        <title>The first data on the complete genome of the tetrodotoxin-producing bacterium.</title>
        <authorList>
            <person name="Melnikova D.I."/>
            <person name="Nijland R."/>
            <person name="Magarlamov T.Y."/>
        </authorList>
    </citation>
    <scope>NUCLEOTIDE SEQUENCE [LARGE SCALE GENOMIC DNA]</scope>
    <source>
        <strain evidence="9 10">1839</strain>
    </source>
</reference>
<dbReference type="InterPro" id="IPR034274">
    <property type="entry name" value="ENP1_M14_CPD"/>
</dbReference>
<dbReference type="CDD" id="cd06229">
    <property type="entry name" value="M14_Endopeptidase_I"/>
    <property type="match status" value="1"/>
</dbReference>
<keyword evidence="4" id="KW-0378">Hydrolase</keyword>
<protein>
    <submittedName>
        <fullName evidence="9">M14 family metallocarboxypeptidase</fullName>
    </submittedName>
</protein>
<dbReference type="PROSITE" id="PS52035">
    <property type="entry name" value="PEPTIDASE_M14"/>
    <property type="match status" value="1"/>
</dbReference>
<dbReference type="EMBL" id="CP071709">
    <property type="protein sequence ID" value="QVY62725.1"/>
    <property type="molecule type" value="Genomic_DNA"/>
</dbReference>
<evidence type="ECO:0000256" key="7">
    <source>
        <dbReference type="PROSITE-ProRule" id="PRU01379"/>
    </source>
</evidence>
<feature type="active site" description="Proton donor/acceptor" evidence="7">
    <location>
        <position position="289"/>
    </location>
</feature>